<comment type="caution">
    <text evidence="1">The sequence shown here is derived from an EMBL/GenBank/DDBJ whole genome shotgun (WGS) entry which is preliminary data.</text>
</comment>
<evidence type="ECO:0000313" key="2">
    <source>
        <dbReference type="Proteomes" id="UP001163046"/>
    </source>
</evidence>
<dbReference type="AlphaFoldDB" id="A0A9X0CU85"/>
<dbReference type="Proteomes" id="UP001163046">
    <property type="component" value="Unassembled WGS sequence"/>
</dbReference>
<organism evidence="1 2">
    <name type="scientific">Desmophyllum pertusum</name>
    <dbReference type="NCBI Taxonomy" id="174260"/>
    <lineage>
        <taxon>Eukaryota</taxon>
        <taxon>Metazoa</taxon>
        <taxon>Cnidaria</taxon>
        <taxon>Anthozoa</taxon>
        <taxon>Hexacorallia</taxon>
        <taxon>Scleractinia</taxon>
        <taxon>Caryophylliina</taxon>
        <taxon>Caryophylliidae</taxon>
        <taxon>Desmophyllum</taxon>
    </lineage>
</organism>
<sequence length="102" mass="11385">MPRNYSVKLTEHACTCTATLWDRILVSETWTLPKISRNFDPYFPLSVPSPPPPLPGVGEVLNASTYDTNRGNRKTWKLGTCNSTHAMPFCTLKGKRSSSNID</sequence>
<name>A0A9X0CU85_9CNID</name>
<gene>
    <name evidence="1" type="ORF">OS493_036050</name>
</gene>
<keyword evidence="2" id="KW-1185">Reference proteome</keyword>
<evidence type="ECO:0000313" key="1">
    <source>
        <dbReference type="EMBL" id="KAJ7376227.1"/>
    </source>
</evidence>
<dbReference type="EMBL" id="MU826407">
    <property type="protein sequence ID" value="KAJ7376227.1"/>
    <property type="molecule type" value="Genomic_DNA"/>
</dbReference>
<accession>A0A9X0CU85</accession>
<protein>
    <submittedName>
        <fullName evidence="1">Uncharacterized protein</fullName>
    </submittedName>
</protein>
<proteinExistence type="predicted"/>
<reference evidence="1" key="1">
    <citation type="submission" date="2023-01" db="EMBL/GenBank/DDBJ databases">
        <title>Genome assembly of the deep-sea coral Lophelia pertusa.</title>
        <authorList>
            <person name="Herrera S."/>
            <person name="Cordes E."/>
        </authorList>
    </citation>
    <scope>NUCLEOTIDE SEQUENCE</scope>
    <source>
        <strain evidence="1">USNM1676648</strain>
        <tissue evidence="1">Polyp</tissue>
    </source>
</reference>